<dbReference type="Gene3D" id="3.40.50.1820">
    <property type="entry name" value="alpha/beta hydrolase"/>
    <property type="match status" value="1"/>
</dbReference>
<feature type="domain" description="Dienelactone hydrolase" evidence="2">
    <location>
        <begin position="102"/>
        <end position="300"/>
    </location>
</feature>
<dbReference type="GO" id="GO:0016787">
    <property type="term" value="F:hydrolase activity"/>
    <property type="evidence" value="ECO:0007669"/>
    <property type="project" value="UniProtKB-KW"/>
</dbReference>
<comment type="caution">
    <text evidence="3">The sequence shown here is derived from an EMBL/GenBank/DDBJ whole genome shotgun (WGS) entry which is preliminary data.</text>
</comment>
<proteinExistence type="predicted"/>
<feature type="region of interest" description="Disordered" evidence="1">
    <location>
        <begin position="50"/>
        <end position="74"/>
    </location>
</feature>
<dbReference type="InterPro" id="IPR002925">
    <property type="entry name" value="Dienelactn_hydro"/>
</dbReference>
<dbReference type="RefSeq" id="WP_395115385.1">
    <property type="nucleotide sequence ID" value="NZ_JBIMSO010000055.1"/>
</dbReference>
<keyword evidence="3" id="KW-0378">Hydrolase</keyword>
<evidence type="ECO:0000259" key="2">
    <source>
        <dbReference type="Pfam" id="PF01738"/>
    </source>
</evidence>
<reference evidence="3 4" key="1">
    <citation type="submission" date="2024-10" db="EMBL/GenBank/DDBJ databases">
        <authorList>
            <person name="Riesco R."/>
        </authorList>
    </citation>
    <scope>NUCLEOTIDE SEQUENCE [LARGE SCALE GENOMIC DNA]</scope>
    <source>
        <strain evidence="3 4">NCIMB 15449</strain>
    </source>
</reference>
<protein>
    <submittedName>
        <fullName evidence="3">Dienelactone hydrolase family protein</fullName>
        <ecNumber evidence="3">3.1.-.-</ecNumber>
    </submittedName>
</protein>
<evidence type="ECO:0000313" key="3">
    <source>
        <dbReference type="EMBL" id="MFH5209662.1"/>
    </source>
</evidence>
<dbReference type="PANTHER" id="PTHR46623:SF6">
    <property type="entry name" value="ALPHA_BETA-HYDROLASES SUPERFAMILY PROTEIN"/>
    <property type="match status" value="1"/>
</dbReference>
<dbReference type="EC" id="3.1.-.-" evidence="3"/>
<evidence type="ECO:0000256" key="1">
    <source>
        <dbReference type="SAM" id="MobiDB-lite"/>
    </source>
</evidence>
<dbReference type="Proteomes" id="UP001609175">
    <property type="component" value="Unassembled WGS sequence"/>
</dbReference>
<dbReference type="SUPFAM" id="SSF53474">
    <property type="entry name" value="alpha/beta-Hydrolases"/>
    <property type="match status" value="1"/>
</dbReference>
<sequence>MTPLQQYVAEEIAVDHADGLMSRREALRRLGLLGVGLTAATALLAACSSDSDSNTEASATSSPDGSADAAPPGLDTALPTEAITFAGPTAELQAAWAAAADPRGAVLVVHENKGLTDHIRSVAGRFAGVGYSALAIDLLSEEGGTATFADPAEATAALTKATPERLVADMKAAIDELQRRVPGTKVGAIGFCMGGALVWRLLGSGEQRLSAAAPFYGPIPDGSDLTGANAAVLAVYAELDARVNASRDAATAALDKAGLTNEVVTVAGADHAFFNDTGQRYDPRAAAQIWPKVLDWYGKYLS</sequence>
<feature type="compositionally biased region" description="Polar residues" evidence="1">
    <location>
        <begin position="50"/>
        <end position="64"/>
    </location>
</feature>
<dbReference type="Pfam" id="PF01738">
    <property type="entry name" value="DLH"/>
    <property type="match status" value="1"/>
</dbReference>
<organism evidence="3 4">
    <name type="scientific">Antrihabitans spumae</name>
    <dbReference type="NCBI Taxonomy" id="3373370"/>
    <lineage>
        <taxon>Bacteria</taxon>
        <taxon>Bacillati</taxon>
        <taxon>Actinomycetota</taxon>
        <taxon>Actinomycetes</taxon>
        <taxon>Mycobacteriales</taxon>
        <taxon>Nocardiaceae</taxon>
        <taxon>Antrihabitans</taxon>
    </lineage>
</organism>
<dbReference type="PANTHER" id="PTHR46623">
    <property type="entry name" value="CARBOXYMETHYLENEBUTENOLIDASE-RELATED"/>
    <property type="match status" value="1"/>
</dbReference>
<dbReference type="InterPro" id="IPR051049">
    <property type="entry name" value="Dienelactone_hydrolase-like"/>
</dbReference>
<accession>A0ABW7JPT2</accession>
<dbReference type="InterPro" id="IPR029058">
    <property type="entry name" value="AB_hydrolase_fold"/>
</dbReference>
<dbReference type="EMBL" id="JBIMSO010000055">
    <property type="protein sequence ID" value="MFH5209662.1"/>
    <property type="molecule type" value="Genomic_DNA"/>
</dbReference>
<gene>
    <name evidence="3" type="ORF">ACHIPZ_15895</name>
</gene>
<name>A0ABW7JPT2_9NOCA</name>
<evidence type="ECO:0000313" key="4">
    <source>
        <dbReference type="Proteomes" id="UP001609175"/>
    </source>
</evidence>